<reference evidence="2" key="1">
    <citation type="submission" date="2014-09" db="EMBL/GenBank/DDBJ databases">
        <authorList>
            <person name="Magalhaes I.L.F."/>
            <person name="Oliveira U."/>
            <person name="Santos F.R."/>
            <person name="Vidigal T.H.D.A."/>
            <person name="Brescovit A.D."/>
            <person name="Santos A.J."/>
        </authorList>
    </citation>
    <scope>NUCLEOTIDE SEQUENCE</scope>
    <source>
        <tissue evidence="2">Shoot tissue taken approximately 20 cm above the soil surface</tissue>
    </source>
</reference>
<feature type="transmembrane region" description="Helical" evidence="1">
    <location>
        <begin position="56"/>
        <end position="77"/>
    </location>
</feature>
<sequence>MRWVRTGTQRRGEGGRCCGDGLWLLIYTCGRACKDVGGIILVGGNEKFSLGWTLKLLFTTFGIVVELYIVSFHIYFLHHGILCLICSVTALF</sequence>
<dbReference type="EMBL" id="GBRH01216630">
    <property type="protein sequence ID" value="JAD81265.1"/>
    <property type="molecule type" value="Transcribed_RNA"/>
</dbReference>
<protein>
    <submittedName>
        <fullName evidence="2">Uncharacterized protein</fullName>
    </submittedName>
</protein>
<organism evidence="2">
    <name type="scientific">Arundo donax</name>
    <name type="common">Giant reed</name>
    <name type="synonym">Donax arundinaceus</name>
    <dbReference type="NCBI Taxonomy" id="35708"/>
    <lineage>
        <taxon>Eukaryota</taxon>
        <taxon>Viridiplantae</taxon>
        <taxon>Streptophyta</taxon>
        <taxon>Embryophyta</taxon>
        <taxon>Tracheophyta</taxon>
        <taxon>Spermatophyta</taxon>
        <taxon>Magnoliopsida</taxon>
        <taxon>Liliopsida</taxon>
        <taxon>Poales</taxon>
        <taxon>Poaceae</taxon>
        <taxon>PACMAD clade</taxon>
        <taxon>Arundinoideae</taxon>
        <taxon>Arundineae</taxon>
        <taxon>Arundo</taxon>
    </lineage>
</organism>
<keyword evidence="1" id="KW-1133">Transmembrane helix</keyword>
<evidence type="ECO:0000256" key="1">
    <source>
        <dbReference type="SAM" id="Phobius"/>
    </source>
</evidence>
<keyword evidence="1" id="KW-0472">Membrane</keyword>
<keyword evidence="1" id="KW-0812">Transmembrane</keyword>
<reference evidence="2" key="2">
    <citation type="journal article" date="2015" name="Data Brief">
        <title>Shoot transcriptome of the giant reed, Arundo donax.</title>
        <authorList>
            <person name="Barrero R.A."/>
            <person name="Guerrero F.D."/>
            <person name="Moolhuijzen P."/>
            <person name="Goolsby J.A."/>
            <person name="Tidwell J."/>
            <person name="Bellgard S.E."/>
            <person name="Bellgard M.I."/>
        </authorList>
    </citation>
    <scope>NUCLEOTIDE SEQUENCE</scope>
    <source>
        <tissue evidence="2">Shoot tissue taken approximately 20 cm above the soil surface</tissue>
    </source>
</reference>
<proteinExistence type="predicted"/>
<dbReference type="AlphaFoldDB" id="A0A0A9D6J6"/>
<name>A0A0A9D6J6_ARUDO</name>
<accession>A0A0A9D6J6</accession>
<evidence type="ECO:0000313" key="2">
    <source>
        <dbReference type="EMBL" id="JAD81265.1"/>
    </source>
</evidence>